<organism evidence="3 4">
    <name type="scientific">Mya arenaria</name>
    <name type="common">Soft-shell clam</name>
    <dbReference type="NCBI Taxonomy" id="6604"/>
    <lineage>
        <taxon>Eukaryota</taxon>
        <taxon>Metazoa</taxon>
        <taxon>Spiralia</taxon>
        <taxon>Lophotrochozoa</taxon>
        <taxon>Mollusca</taxon>
        <taxon>Bivalvia</taxon>
        <taxon>Autobranchia</taxon>
        <taxon>Heteroconchia</taxon>
        <taxon>Euheterodonta</taxon>
        <taxon>Imparidentia</taxon>
        <taxon>Neoheterodontei</taxon>
        <taxon>Myida</taxon>
        <taxon>Myoidea</taxon>
        <taxon>Myidae</taxon>
        <taxon>Mya</taxon>
    </lineage>
</organism>
<feature type="region of interest" description="Disordered" evidence="1">
    <location>
        <begin position="469"/>
        <end position="515"/>
    </location>
</feature>
<name>A0ABY7FPS7_MYAAR</name>
<dbReference type="SMART" id="SM00060">
    <property type="entry name" value="FN3"/>
    <property type="match status" value="1"/>
</dbReference>
<keyword evidence="4" id="KW-1185">Reference proteome</keyword>
<feature type="compositionally biased region" description="Basic and acidic residues" evidence="1">
    <location>
        <begin position="355"/>
        <end position="372"/>
    </location>
</feature>
<feature type="compositionally biased region" description="Basic and acidic residues" evidence="1">
    <location>
        <begin position="402"/>
        <end position="429"/>
    </location>
</feature>
<proteinExistence type="predicted"/>
<reference evidence="3" key="1">
    <citation type="submission" date="2022-11" db="EMBL/GenBank/DDBJ databases">
        <title>Centuries of genome instability and evolution in soft-shell clam transmissible cancer (bioRxiv).</title>
        <authorList>
            <person name="Hart S.F.M."/>
            <person name="Yonemitsu M.A."/>
            <person name="Giersch R.M."/>
            <person name="Beal B.F."/>
            <person name="Arriagada G."/>
            <person name="Davis B.W."/>
            <person name="Ostrander E.A."/>
            <person name="Goff S.P."/>
            <person name="Metzger M.J."/>
        </authorList>
    </citation>
    <scope>NUCLEOTIDE SEQUENCE</scope>
    <source>
        <strain evidence="3">MELC-2E11</strain>
        <tissue evidence="3">Siphon/mantle</tissue>
    </source>
</reference>
<evidence type="ECO:0000256" key="1">
    <source>
        <dbReference type="SAM" id="MobiDB-lite"/>
    </source>
</evidence>
<dbReference type="Proteomes" id="UP001164746">
    <property type="component" value="Chromosome 13"/>
</dbReference>
<dbReference type="Pfam" id="PF00041">
    <property type="entry name" value="fn3"/>
    <property type="match status" value="1"/>
</dbReference>
<dbReference type="EMBL" id="CP111024">
    <property type="protein sequence ID" value="WAR23627.1"/>
    <property type="molecule type" value="Genomic_DNA"/>
</dbReference>
<feature type="region of interest" description="Disordered" evidence="1">
    <location>
        <begin position="280"/>
        <end position="378"/>
    </location>
</feature>
<feature type="domain" description="Fibronectin type-III" evidence="2">
    <location>
        <begin position="177"/>
        <end position="284"/>
    </location>
</feature>
<sequence>MATNMVKELNATHDTVSRINHTICDLHPSTTYSGSIEMMPIVGGYWSDESQPVPEIDKNGEMIFYNVTLWPKGKAKIMNVDAIERPHFMVESVSNNSSESGTNTVDVVILGDSVEQMTKSRAHYMICWCEKDRGSCKRMSVLQCVPSQMKTTSLQLADPENKMYAVAMVTKAAPTVSPNSVKASPGSEDNTINVIWDKLTCQSWQPFIAFYVVQYCTVVKEGINSCKGTVDSVEVPEKDYSYMLTDLKEDEVYRIVVRGMTRDGKSTPDSEPAFAQAINKTLKPSDKGLDNNGYLVPSDRNIPINEELHNDKKRIERQGSKDSGYPMSPTNSPPPDDYSWVRENESGSSTSDDANNEKKDGVVDRMPHKDSTDPLMPGVVNSDYVLNVGDTSVKQLNESGDGADKTCNARDDGETLQKEVDNGNVDSTKDSGFTEKSFLRTKSNQHISICSDNSLDDYRKATISEEGSQCSRRSLQSKNTGNVRLSDQKSLNTDNVQYTENPELSQTEQDSLPSSRHISLQSISSDASVQMIEQIHAKNLLLENKLHITNIPVPTLFNKDF</sequence>
<feature type="compositionally biased region" description="Polar residues" evidence="1">
    <location>
        <begin position="469"/>
        <end position="513"/>
    </location>
</feature>
<gene>
    <name evidence="3" type="ORF">MAR_037296</name>
</gene>
<dbReference type="PROSITE" id="PS50853">
    <property type="entry name" value="FN3"/>
    <property type="match status" value="1"/>
</dbReference>
<dbReference type="SUPFAM" id="SSF49265">
    <property type="entry name" value="Fibronectin type III"/>
    <property type="match status" value="1"/>
</dbReference>
<feature type="compositionally biased region" description="Basic and acidic residues" evidence="1">
    <location>
        <begin position="306"/>
        <end position="320"/>
    </location>
</feature>
<evidence type="ECO:0000313" key="3">
    <source>
        <dbReference type="EMBL" id="WAR23627.1"/>
    </source>
</evidence>
<dbReference type="CDD" id="cd00063">
    <property type="entry name" value="FN3"/>
    <property type="match status" value="1"/>
</dbReference>
<dbReference type="InterPro" id="IPR013783">
    <property type="entry name" value="Ig-like_fold"/>
</dbReference>
<dbReference type="InterPro" id="IPR003961">
    <property type="entry name" value="FN3_dom"/>
</dbReference>
<dbReference type="Gene3D" id="2.60.40.10">
    <property type="entry name" value="Immunoglobulins"/>
    <property type="match status" value="1"/>
</dbReference>
<protein>
    <recommendedName>
        <fullName evidence="2">Fibronectin type-III domain-containing protein</fullName>
    </recommendedName>
</protein>
<accession>A0ABY7FPS7</accession>
<evidence type="ECO:0000313" key="4">
    <source>
        <dbReference type="Proteomes" id="UP001164746"/>
    </source>
</evidence>
<evidence type="ECO:0000259" key="2">
    <source>
        <dbReference type="PROSITE" id="PS50853"/>
    </source>
</evidence>
<feature type="region of interest" description="Disordered" evidence="1">
    <location>
        <begin position="395"/>
        <end position="429"/>
    </location>
</feature>
<dbReference type="InterPro" id="IPR036116">
    <property type="entry name" value="FN3_sf"/>
</dbReference>